<gene>
    <name evidence="9" type="ORF">QS713_04160</name>
</gene>
<evidence type="ECO:0000256" key="4">
    <source>
        <dbReference type="ARBA" id="ARBA00022729"/>
    </source>
</evidence>
<organism evidence="9 10">
    <name type="scientific">Gleimia hominis</name>
    <dbReference type="NCBI Taxonomy" id="595468"/>
    <lineage>
        <taxon>Bacteria</taxon>
        <taxon>Bacillati</taxon>
        <taxon>Actinomycetota</taxon>
        <taxon>Actinomycetes</taxon>
        <taxon>Actinomycetales</taxon>
        <taxon>Actinomycetaceae</taxon>
        <taxon>Gleimia</taxon>
    </lineage>
</organism>
<comment type="caution">
    <text evidence="9">The sequence shown here is derived from an EMBL/GenBank/DDBJ whole genome shotgun (WGS) entry which is preliminary data.</text>
</comment>
<dbReference type="PROSITE" id="PS51257">
    <property type="entry name" value="PROKAR_LIPOPROTEIN"/>
    <property type="match status" value="1"/>
</dbReference>
<evidence type="ECO:0000313" key="10">
    <source>
        <dbReference type="Proteomes" id="UP001247542"/>
    </source>
</evidence>
<dbReference type="Gene3D" id="3.40.50.2300">
    <property type="match status" value="2"/>
</dbReference>
<comment type="subcellular location">
    <subcellularLocation>
        <location evidence="1">Cell membrane</location>
        <topology evidence="1">Lipid-anchor</topology>
    </subcellularLocation>
</comment>
<sequence length="359" mass="37753">MKKASKISAAIAATALLLTACGAAPESGDKGKSSSEGGNKVKACMISDSGGFDDKSFNQSGHEGLMKAKDELGVEVSAIESHSEADFEPNIDAAVSDKCSVIIGVGFLMVDQLEAKAKANPDIKFAIVDSQFKDAPENARALVFNTAEAAYLAGYAAAGMTQTGKVATFLGMKIPTTAIFADGFADGIKHYNEENGSAVQLLGWDKEKQNGAATGNFEDVPKGKETAKQFLDQGADIIMPVAGPVGSGALAAVKDASDKNASIVWVDADGYRTQPESKDIILTSVVKEIGNSVFDTIKSVKEGKFDSKPYIGDLKNGGVSMAPFHDFDSKVPAELKEKLKKLQEQITSGEIKVETQNQP</sequence>
<evidence type="ECO:0000259" key="8">
    <source>
        <dbReference type="Pfam" id="PF02608"/>
    </source>
</evidence>
<dbReference type="InterPro" id="IPR003760">
    <property type="entry name" value="PnrA-like"/>
</dbReference>
<feature type="domain" description="ABC transporter substrate-binding protein PnrA-like" evidence="8">
    <location>
        <begin position="44"/>
        <end position="355"/>
    </location>
</feature>
<evidence type="ECO:0000313" key="9">
    <source>
        <dbReference type="EMBL" id="MDT3767261.1"/>
    </source>
</evidence>
<keyword evidence="3" id="KW-1003">Cell membrane</keyword>
<keyword evidence="6" id="KW-0449">Lipoprotein</keyword>
<dbReference type="InterPro" id="IPR028082">
    <property type="entry name" value="Peripla_BP_I"/>
</dbReference>
<evidence type="ECO:0000256" key="2">
    <source>
        <dbReference type="ARBA" id="ARBA00008610"/>
    </source>
</evidence>
<dbReference type="CDD" id="cd06354">
    <property type="entry name" value="PBP1_PrnA-like"/>
    <property type="match status" value="1"/>
</dbReference>
<evidence type="ECO:0000256" key="7">
    <source>
        <dbReference type="SAM" id="SignalP"/>
    </source>
</evidence>
<dbReference type="InterPro" id="IPR050957">
    <property type="entry name" value="BMP_lipoprotein"/>
</dbReference>
<keyword evidence="4 7" id="KW-0732">Signal</keyword>
<accession>A0ABU3IA65</accession>
<dbReference type="PANTHER" id="PTHR34296:SF2">
    <property type="entry name" value="ABC TRANSPORTER GUANOSINE-BINDING PROTEIN NUPN"/>
    <property type="match status" value="1"/>
</dbReference>
<dbReference type="SUPFAM" id="SSF53822">
    <property type="entry name" value="Periplasmic binding protein-like I"/>
    <property type="match status" value="1"/>
</dbReference>
<evidence type="ECO:0000256" key="3">
    <source>
        <dbReference type="ARBA" id="ARBA00022475"/>
    </source>
</evidence>
<name>A0ABU3IA65_9ACTO</name>
<evidence type="ECO:0000256" key="5">
    <source>
        <dbReference type="ARBA" id="ARBA00023136"/>
    </source>
</evidence>
<reference evidence="9 10" key="1">
    <citation type="submission" date="2023-06" db="EMBL/GenBank/DDBJ databases">
        <title>Draft genome sequence of Gleimia hominis type strain CCUG 57540T.</title>
        <authorList>
            <person name="Salva-Serra F."/>
            <person name="Cardew S."/>
            <person name="Jensie Markopoulos S."/>
            <person name="Ohlen M."/>
            <person name="Inganas E."/>
            <person name="Svensson-Stadler L."/>
            <person name="Moore E.R.B."/>
        </authorList>
    </citation>
    <scope>NUCLEOTIDE SEQUENCE [LARGE SCALE GENOMIC DNA]</scope>
    <source>
        <strain evidence="9 10">CCUG 57540</strain>
    </source>
</reference>
<feature type="signal peptide" evidence="7">
    <location>
        <begin position="1"/>
        <end position="23"/>
    </location>
</feature>
<dbReference type="RefSeq" id="WP_313272662.1">
    <property type="nucleotide sequence ID" value="NZ_JASXSX010000001.1"/>
</dbReference>
<feature type="chain" id="PRO_5047022649" evidence="7">
    <location>
        <begin position="24"/>
        <end position="359"/>
    </location>
</feature>
<dbReference type="PANTHER" id="PTHR34296">
    <property type="entry name" value="TRANSCRIPTIONAL ACTIVATOR PROTEIN MED"/>
    <property type="match status" value="1"/>
</dbReference>
<proteinExistence type="inferred from homology"/>
<keyword evidence="5" id="KW-0472">Membrane</keyword>
<dbReference type="Pfam" id="PF02608">
    <property type="entry name" value="Bmp"/>
    <property type="match status" value="1"/>
</dbReference>
<protein>
    <submittedName>
        <fullName evidence="9">BMP family ABC transporter substrate-binding protein</fullName>
    </submittedName>
</protein>
<comment type="similarity">
    <text evidence="2">Belongs to the BMP lipoprotein family.</text>
</comment>
<dbReference type="EMBL" id="JASXSX010000001">
    <property type="protein sequence ID" value="MDT3767261.1"/>
    <property type="molecule type" value="Genomic_DNA"/>
</dbReference>
<keyword evidence="10" id="KW-1185">Reference proteome</keyword>
<dbReference type="Proteomes" id="UP001247542">
    <property type="component" value="Unassembled WGS sequence"/>
</dbReference>
<evidence type="ECO:0000256" key="1">
    <source>
        <dbReference type="ARBA" id="ARBA00004193"/>
    </source>
</evidence>
<evidence type="ECO:0000256" key="6">
    <source>
        <dbReference type="ARBA" id="ARBA00023288"/>
    </source>
</evidence>